<dbReference type="CDD" id="cd08563">
    <property type="entry name" value="GDPD_TtGDE_like"/>
    <property type="match status" value="1"/>
</dbReference>
<dbReference type="PROSITE" id="PS51704">
    <property type="entry name" value="GP_PDE"/>
    <property type="match status" value="1"/>
</dbReference>
<proteinExistence type="predicted"/>
<dbReference type="RefSeq" id="WP_036834727.1">
    <property type="nucleotide sequence ID" value="NZ_AVPG01000015.1"/>
</dbReference>
<dbReference type="Pfam" id="PF03009">
    <property type="entry name" value="GDPD"/>
    <property type="match status" value="1"/>
</dbReference>
<name>A0A0A5G508_9BACI</name>
<dbReference type="Gene3D" id="3.20.20.190">
    <property type="entry name" value="Phosphatidylinositol (PI) phosphodiesterase"/>
    <property type="match status" value="1"/>
</dbReference>
<comment type="caution">
    <text evidence="2">The sequence shown here is derived from an EMBL/GenBank/DDBJ whole genome shotgun (WGS) entry which is preliminary data.</text>
</comment>
<dbReference type="GO" id="GO:0006629">
    <property type="term" value="P:lipid metabolic process"/>
    <property type="evidence" value="ECO:0007669"/>
    <property type="project" value="InterPro"/>
</dbReference>
<dbReference type="EMBL" id="AVPG01000015">
    <property type="protein sequence ID" value="KGX86238.1"/>
    <property type="molecule type" value="Genomic_DNA"/>
</dbReference>
<accession>A0A0A5G508</accession>
<keyword evidence="3" id="KW-1185">Reference proteome</keyword>
<reference evidence="2 3" key="1">
    <citation type="submission" date="2013-08" db="EMBL/GenBank/DDBJ databases">
        <authorList>
            <person name="Huang J."/>
            <person name="Wang G."/>
        </authorList>
    </citation>
    <scope>NUCLEOTIDE SEQUENCE [LARGE SCALE GENOMIC DNA]</scope>
    <source>
        <strain evidence="2 3">JSM 072002</strain>
    </source>
</reference>
<dbReference type="AlphaFoldDB" id="A0A0A5G508"/>
<dbReference type="InterPro" id="IPR017946">
    <property type="entry name" value="PLC-like_Pdiesterase_TIM-brl"/>
</dbReference>
<organism evidence="2 3">
    <name type="scientific">Pontibacillus litoralis JSM 072002</name>
    <dbReference type="NCBI Taxonomy" id="1385512"/>
    <lineage>
        <taxon>Bacteria</taxon>
        <taxon>Bacillati</taxon>
        <taxon>Bacillota</taxon>
        <taxon>Bacilli</taxon>
        <taxon>Bacillales</taxon>
        <taxon>Bacillaceae</taxon>
        <taxon>Pontibacillus</taxon>
    </lineage>
</organism>
<dbReference type="SUPFAM" id="SSF51695">
    <property type="entry name" value="PLC-like phosphodiesterases"/>
    <property type="match status" value="1"/>
</dbReference>
<protein>
    <recommendedName>
        <fullName evidence="1">GP-PDE domain-containing protein</fullName>
    </recommendedName>
</protein>
<dbReference type="GO" id="GO:0008081">
    <property type="term" value="F:phosphoric diester hydrolase activity"/>
    <property type="evidence" value="ECO:0007669"/>
    <property type="project" value="InterPro"/>
</dbReference>
<dbReference type="STRING" id="1385512.N784_05730"/>
<sequence length="240" mass="27390">MKQTYVYAHRGSSGTHPENTLAAFRAAIQCGADGIELDVQMTKDGEVVVIHDEQVDRTTNGEGWICDMTYAQLATLDAGSWFDPAFSNEQIPTLNNVLTICKDTNVMINIELKNDRIRYEGMEKLVVQKVRDYHMEKQVVLSSFFHESLTVVHRLAPELETAILYERPLREPWKQAIECHATAIHAPKQFVSSGYIIQAKKYRQAIRVFTVNIEKEMKELCEMKVDAIITDFPEQAIQIL</sequence>
<dbReference type="eggNOG" id="COG0584">
    <property type="taxonomic scope" value="Bacteria"/>
</dbReference>
<dbReference type="InterPro" id="IPR030395">
    <property type="entry name" value="GP_PDE_dom"/>
</dbReference>
<dbReference type="PANTHER" id="PTHR46211:SF1">
    <property type="entry name" value="GLYCEROPHOSPHODIESTER PHOSPHODIESTERASE, CYTOPLASMIC"/>
    <property type="match status" value="1"/>
</dbReference>
<evidence type="ECO:0000259" key="1">
    <source>
        <dbReference type="PROSITE" id="PS51704"/>
    </source>
</evidence>
<evidence type="ECO:0000313" key="2">
    <source>
        <dbReference type="EMBL" id="KGX86238.1"/>
    </source>
</evidence>
<dbReference type="Proteomes" id="UP000030401">
    <property type="component" value="Unassembled WGS sequence"/>
</dbReference>
<feature type="domain" description="GP-PDE" evidence="1">
    <location>
        <begin position="4"/>
        <end position="240"/>
    </location>
</feature>
<evidence type="ECO:0000313" key="3">
    <source>
        <dbReference type="Proteomes" id="UP000030401"/>
    </source>
</evidence>
<gene>
    <name evidence="2" type="ORF">N784_05730</name>
</gene>
<dbReference type="PANTHER" id="PTHR46211">
    <property type="entry name" value="GLYCEROPHOSPHORYL DIESTER PHOSPHODIESTERASE"/>
    <property type="match status" value="1"/>
</dbReference>